<evidence type="ECO:0000256" key="1">
    <source>
        <dbReference type="SAM" id="MobiDB-lite"/>
    </source>
</evidence>
<comment type="caution">
    <text evidence="2">The sequence shown here is derived from an EMBL/GenBank/DDBJ whole genome shotgun (WGS) entry which is preliminary data.</text>
</comment>
<dbReference type="EMBL" id="JAXOVC010000007">
    <property type="protein sequence ID" value="KAK4499403.1"/>
    <property type="molecule type" value="Genomic_DNA"/>
</dbReference>
<protein>
    <submittedName>
        <fullName evidence="2">Uncharacterized protein</fullName>
    </submittedName>
</protein>
<sequence>MSLNTTTPMGTESPNPPTTTATYTISKQPYGECDTCQQRRWLDCDILTNPELCTCCRFFGGECSAAPNSMNDALYDMASHKKAGGILRVPKERTQEMMKKKKADHTLPRGWKPDPSISLEHPPSLPSEVLERPLEVLTPAQPKDQRPNKMKRKADNMAYAAEARAQRQQQPRPQSGLPALRSMSNGLDLSTLPPGSTITTIRIGAGGGMQQASRAQVPGGVAPGGGFAQKSVLGNYPTPTSLPPRPPPPILGRRARDDSPGGDINDRPTQRQRTHGPDHEAAVAKSAGTRSKVPASDQSPHAAEPDDDEGGVRLPRSANGS</sequence>
<evidence type="ECO:0000313" key="2">
    <source>
        <dbReference type="EMBL" id="KAK4499403.1"/>
    </source>
</evidence>
<organism evidence="2 3">
    <name type="scientific">Zasmidium cellare</name>
    <name type="common">Wine cellar mold</name>
    <name type="synonym">Racodium cellare</name>
    <dbReference type="NCBI Taxonomy" id="395010"/>
    <lineage>
        <taxon>Eukaryota</taxon>
        <taxon>Fungi</taxon>
        <taxon>Dikarya</taxon>
        <taxon>Ascomycota</taxon>
        <taxon>Pezizomycotina</taxon>
        <taxon>Dothideomycetes</taxon>
        <taxon>Dothideomycetidae</taxon>
        <taxon>Mycosphaerellales</taxon>
        <taxon>Mycosphaerellaceae</taxon>
        <taxon>Zasmidium</taxon>
    </lineage>
</organism>
<feature type="region of interest" description="Disordered" evidence="1">
    <location>
        <begin position="99"/>
        <end position="125"/>
    </location>
</feature>
<accession>A0ABR0EEA7</accession>
<dbReference type="Proteomes" id="UP001305779">
    <property type="component" value="Unassembled WGS sequence"/>
</dbReference>
<keyword evidence="3" id="KW-1185">Reference proteome</keyword>
<feature type="region of interest" description="Disordered" evidence="1">
    <location>
        <begin position="1"/>
        <end position="23"/>
    </location>
</feature>
<name>A0ABR0EEA7_ZASCE</name>
<gene>
    <name evidence="2" type="ORF">PRZ48_009917</name>
</gene>
<proteinExistence type="predicted"/>
<feature type="compositionally biased region" description="Low complexity" evidence="1">
    <location>
        <begin position="158"/>
        <end position="174"/>
    </location>
</feature>
<reference evidence="2 3" key="1">
    <citation type="journal article" date="2023" name="G3 (Bethesda)">
        <title>A chromosome-level genome assembly of Zasmidium syzygii isolated from banana leaves.</title>
        <authorList>
            <person name="van Westerhoven A.C."/>
            <person name="Mehrabi R."/>
            <person name="Talebi R."/>
            <person name="Steentjes M.B.F."/>
            <person name="Corcolon B."/>
            <person name="Chong P.A."/>
            <person name="Kema G.H.J."/>
            <person name="Seidl M.F."/>
        </authorList>
    </citation>
    <scope>NUCLEOTIDE SEQUENCE [LARGE SCALE GENOMIC DNA]</scope>
    <source>
        <strain evidence="2 3">P124</strain>
    </source>
</reference>
<evidence type="ECO:0000313" key="3">
    <source>
        <dbReference type="Proteomes" id="UP001305779"/>
    </source>
</evidence>
<feature type="region of interest" description="Disordered" evidence="1">
    <location>
        <begin position="137"/>
        <end position="321"/>
    </location>
</feature>
<feature type="compositionally biased region" description="Pro residues" evidence="1">
    <location>
        <begin position="240"/>
        <end position="250"/>
    </location>
</feature>
<feature type="compositionally biased region" description="Basic and acidic residues" evidence="1">
    <location>
        <begin position="254"/>
        <end position="282"/>
    </location>
</feature>